<evidence type="ECO:0000313" key="23">
    <source>
        <dbReference type="Proteomes" id="UP000552587"/>
    </source>
</evidence>
<keyword evidence="11 18" id="KW-0413">Isomerase</keyword>
<dbReference type="InterPro" id="IPR036652">
    <property type="entry name" value="YjeF_N_dom_sf"/>
</dbReference>
<dbReference type="InterPro" id="IPR004443">
    <property type="entry name" value="YjeF_N_dom"/>
</dbReference>
<evidence type="ECO:0000256" key="3">
    <source>
        <dbReference type="ARBA" id="ARBA00006001"/>
    </source>
</evidence>
<dbReference type="PROSITE" id="PS51385">
    <property type="entry name" value="YJEF_N"/>
    <property type="match status" value="1"/>
</dbReference>
<comment type="catalytic activity">
    <reaction evidence="16 17 19">
        <text>(6S)-NADPHX + ADP = AMP + phosphate + NADPH + H(+)</text>
        <dbReference type="Rhea" id="RHEA:32235"/>
        <dbReference type="ChEBI" id="CHEBI:15378"/>
        <dbReference type="ChEBI" id="CHEBI:43474"/>
        <dbReference type="ChEBI" id="CHEBI:57783"/>
        <dbReference type="ChEBI" id="CHEBI:64076"/>
        <dbReference type="ChEBI" id="CHEBI:456215"/>
        <dbReference type="ChEBI" id="CHEBI:456216"/>
        <dbReference type="EC" id="4.2.1.136"/>
    </reaction>
</comment>
<evidence type="ECO:0000256" key="15">
    <source>
        <dbReference type="ARBA" id="ARBA00048238"/>
    </source>
</evidence>
<comment type="catalytic activity">
    <reaction evidence="2 18 19">
        <text>(6R)-NADPHX = (6S)-NADPHX</text>
        <dbReference type="Rhea" id="RHEA:32227"/>
        <dbReference type="ChEBI" id="CHEBI:64076"/>
        <dbReference type="ChEBI" id="CHEBI:64077"/>
        <dbReference type="EC" id="5.1.99.6"/>
    </reaction>
</comment>
<dbReference type="Pfam" id="PF03853">
    <property type="entry name" value="YjeF_N"/>
    <property type="match status" value="1"/>
</dbReference>
<evidence type="ECO:0000256" key="7">
    <source>
        <dbReference type="ARBA" id="ARBA00022840"/>
    </source>
</evidence>
<evidence type="ECO:0000256" key="6">
    <source>
        <dbReference type="ARBA" id="ARBA00022741"/>
    </source>
</evidence>
<feature type="binding site" evidence="18">
    <location>
        <position position="156"/>
    </location>
    <ligand>
        <name>(6S)-NADPHX</name>
        <dbReference type="ChEBI" id="CHEBI:64076"/>
    </ligand>
</feature>
<keyword evidence="12 17" id="KW-0456">Lyase</keyword>
<dbReference type="GO" id="GO:0046496">
    <property type="term" value="P:nicotinamide nucleotide metabolic process"/>
    <property type="evidence" value="ECO:0007669"/>
    <property type="project" value="UniProtKB-UniRule"/>
</dbReference>
<protein>
    <recommendedName>
        <fullName evidence="19">Bifunctional NAD(P)H-hydrate repair enzyme</fullName>
    </recommendedName>
    <alternativeName>
        <fullName evidence="19">Nicotinamide nucleotide repair protein</fullName>
    </alternativeName>
    <domain>
        <recommendedName>
            <fullName evidence="19">ADP-dependent (S)-NAD(P)H-hydrate dehydratase</fullName>
            <ecNumber evidence="19">4.2.1.136</ecNumber>
        </recommendedName>
        <alternativeName>
            <fullName evidence="19">ADP-dependent NAD(P)HX dehydratase</fullName>
        </alternativeName>
    </domain>
    <domain>
        <recommendedName>
            <fullName evidence="19">NAD(P)H-hydrate epimerase</fullName>
            <ecNumber evidence="19">5.1.99.6</ecNumber>
        </recommendedName>
    </domain>
</protein>
<feature type="domain" description="YjeF N-terminal" evidence="21">
    <location>
        <begin position="13"/>
        <end position="213"/>
    </location>
</feature>
<feature type="binding site" evidence="18">
    <location>
        <begin position="127"/>
        <end position="133"/>
    </location>
    <ligand>
        <name>(6S)-NADPHX</name>
        <dbReference type="ChEBI" id="CHEBI:64076"/>
    </ligand>
</feature>
<dbReference type="GO" id="GO:0052856">
    <property type="term" value="F:NAD(P)HX epimerase activity"/>
    <property type="evidence" value="ECO:0007669"/>
    <property type="project" value="UniProtKB-UniRule"/>
</dbReference>
<keyword evidence="6 17" id="KW-0547">Nucleotide-binding</keyword>
<evidence type="ECO:0000259" key="21">
    <source>
        <dbReference type="PROSITE" id="PS51385"/>
    </source>
</evidence>
<evidence type="ECO:0000313" key="22">
    <source>
        <dbReference type="EMBL" id="MBB1087437.1"/>
    </source>
</evidence>
<name>A0A7W3YDV0_9GAMM</name>
<keyword evidence="7 17" id="KW-0067">ATP-binding</keyword>
<accession>A0A7W3YDV0</accession>
<dbReference type="Proteomes" id="UP000552587">
    <property type="component" value="Unassembled WGS sequence"/>
</dbReference>
<feature type="binding site" evidence="17">
    <location>
        <position position="258"/>
    </location>
    <ligand>
        <name>(6S)-NADPHX</name>
        <dbReference type="ChEBI" id="CHEBI:64076"/>
    </ligand>
</feature>
<evidence type="ECO:0000256" key="18">
    <source>
        <dbReference type="HAMAP-Rule" id="MF_01966"/>
    </source>
</evidence>
<feature type="binding site" evidence="18">
    <location>
        <begin position="60"/>
        <end position="64"/>
    </location>
    <ligand>
        <name>(6S)-NADPHX</name>
        <dbReference type="ChEBI" id="CHEBI:64076"/>
    </ligand>
</feature>
<comment type="function">
    <text evidence="14 19">Bifunctional enzyme that catalyzes the epimerization of the S- and R-forms of NAD(P)HX and the dehydration of the S-form of NAD(P)HX at the expense of ADP, which is converted to AMP. This allows the repair of both epimers of NAD(P)HX, a damaged form of NAD(P)H that is a result of enzymatic or heat-dependent hydration.</text>
</comment>
<sequence>MHEDGTLHSIDGLRRLEANAARRLGDDRALMRRAGLAAWHAVLAHWPDARRIVVACGPGNNGGDGHELAMHALACGRDVSVVGLPATSPAGGTAAEAVRRYTEAGGRSQVFDGRLPHADLVVDALFGIGLHRAPEGDAARLIEAINSHGAPVLALDVPSGVDAGTGTVPGIAVQASHTLEFMRRKAGLWTGAALNHRGTASLDTLELETTDFDGVEAVAMRWTVDALAHALPARRRDSHKGQHGRVLCIGGDHGHGGAIVMVAEAALRVGAGLVEVATRPAHVAPLLARRPEAMARGCDVLGGVTLEGSLAACDVVAIGPGLSQSEWAREAVPWVSRAGKPLVLDADALNLLAESAWPVVPSDTILTPHPGEAARLLGVTTPDIQRDRLASARQLAERHGCTVVLKGAGTVVASPGRRPVVIAAGNPGMAVGGMGDVLTGTIAALRAQGLDAFEAACTGALLHAAAGDRAVLEGGARGLLPTDLSPWLRRLANPDFPDPR</sequence>
<dbReference type="Gene3D" id="3.40.50.10260">
    <property type="entry name" value="YjeF N-terminal domain"/>
    <property type="match status" value="1"/>
</dbReference>
<comment type="function">
    <text evidence="17">Catalyzes the dehydration of the S-form of NAD(P)HX at the expense of ADP, which is converted to AMP. Together with NAD(P)HX epimerase, which catalyzes the epimerization of the S- and R-forms, the enzyme allows the repair of both epimers of NAD(P)HX, a damaged form of NAD(P)H that is a result of enzymatic or heat-dependent hydration.</text>
</comment>
<feature type="binding site" evidence="17">
    <location>
        <position position="436"/>
    </location>
    <ligand>
        <name>(6S)-NADPHX</name>
        <dbReference type="ChEBI" id="CHEBI:64076"/>
    </ligand>
</feature>
<feature type="binding site" evidence="18">
    <location>
        <position position="61"/>
    </location>
    <ligand>
        <name>K(+)</name>
        <dbReference type="ChEBI" id="CHEBI:29103"/>
    </ligand>
</feature>
<comment type="similarity">
    <text evidence="17">Belongs to the NnrD/CARKD family.</text>
</comment>
<dbReference type="SUPFAM" id="SSF53613">
    <property type="entry name" value="Ribokinase-like"/>
    <property type="match status" value="1"/>
</dbReference>
<evidence type="ECO:0000256" key="17">
    <source>
        <dbReference type="HAMAP-Rule" id="MF_01965"/>
    </source>
</evidence>
<feature type="binding site" evidence="17">
    <location>
        <position position="321"/>
    </location>
    <ligand>
        <name>(6S)-NADPHX</name>
        <dbReference type="ChEBI" id="CHEBI:64076"/>
    </ligand>
</feature>
<comment type="catalytic activity">
    <reaction evidence="15 17 19">
        <text>(6S)-NADHX + ADP = AMP + phosphate + NADH + H(+)</text>
        <dbReference type="Rhea" id="RHEA:32223"/>
        <dbReference type="ChEBI" id="CHEBI:15378"/>
        <dbReference type="ChEBI" id="CHEBI:43474"/>
        <dbReference type="ChEBI" id="CHEBI:57945"/>
        <dbReference type="ChEBI" id="CHEBI:64074"/>
        <dbReference type="ChEBI" id="CHEBI:456215"/>
        <dbReference type="ChEBI" id="CHEBI:456216"/>
        <dbReference type="EC" id="4.2.1.136"/>
    </reaction>
</comment>
<comment type="caution">
    <text evidence="22">The sequence shown here is derived from an EMBL/GenBank/DDBJ whole genome shotgun (WGS) entry which is preliminary data.</text>
</comment>
<comment type="similarity">
    <text evidence="4 19">In the C-terminal section; belongs to the NnrD/CARKD family.</text>
</comment>
<dbReference type="GO" id="GO:0110051">
    <property type="term" value="P:metabolite repair"/>
    <property type="evidence" value="ECO:0007669"/>
    <property type="project" value="TreeGrafter"/>
</dbReference>
<dbReference type="GO" id="GO:0005524">
    <property type="term" value="F:ATP binding"/>
    <property type="evidence" value="ECO:0007669"/>
    <property type="project" value="UniProtKB-UniRule"/>
</dbReference>
<dbReference type="PROSITE" id="PS51383">
    <property type="entry name" value="YJEF_C_3"/>
    <property type="match status" value="1"/>
</dbReference>
<dbReference type="InterPro" id="IPR017953">
    <property type="entry name" value="Carbohydrate_kinase_pred_CS"/>
</dbReference>
<dbReference type="GO" id="GO:0046872">
    <property type="term" value="F:metal ion binding"/>
    <property type="evidence" value="ECO:0007669"/>
    <property type="project" value="UniProtKB-UniRule"/>
</dbReference>
<organism evidence="22 23">
    <name type="scientific">Marilutibacter penaei</name>
    <dbReference type="NCBI Taxonomy" id="2759900"/>
    <lineage>
        <taxon>Bacteria</taxon>
        <taxon>Pseudomonadati</taxon>
        <taxon>Pseudomonadota</taxon>
        <taxon>Gammaproteobacteria</taxon>
        <taxon>Lysobacterales</taxon>
        <taxon>Lysobacteraceae</taxon>
        <taxon>Marilutibacter</taxon>
    </lineage>
</organism>
<dbReference type="CDD" id="cd01171">
    <property type="entry name" value="YXKO-related"/>
    <property type="match status" value="1"/>
</dbReference>
<comment type="caution">
    <text evidence="18">Lacks conserved residue(s) required for the propagation of feature annotation.</text>
</comment>
<comment type="cofactor">
    <cofactor evidence="17">
        <name>Mg(2+)</name>
        <dbReference type="ChEBI" id="CHEBI:18420"/>
    </cofactor>
</comment>
<dbReference type="EC" id="5.1.99.6" evidence="19"/>
<keyword evidence="8 17" id="KW-0521">NADP</keyword>
<dbReference type="PANTHER" id="PTHR12592">
    <property type="entry name" value="ATP-DEPENDENT (S)-NAD(P)H-HYDRATE DEHYDRATASE FAMILY MEMBER"/>
    <property type="match status" value="1"/>
</dbReference>
<comment type="cofactor">
    <cofactor evidence="18 19">
        <name>K(+)</name>
        <dbReference type="ChEBI" id="CHEBI:29103"/>
    </cofactor>
    <text evidence="18 19">Binds 1 potassium ion per subunit.</text>
</comment>
<proteinExistence type="inferred from homology"/>
<evidence type="ECO:0000256" key="19">
    <source>
        <dbReference type="PIRNR" id="PIRNR017184"/>
    </source>
</evidence>
<feature type="binding site" evidence="17">
    <location>
        <begin position="406"/>
        <end position="410"/>
    </location>
    <ligand>
        <name>AMP</name>
        <dbReference type="ChEBI" id="CHEBI:456215"/>
    </ligand>
</feature>
<evidence type="ECO:0000256" key="4">
    <source>
        <dbReference type="ARBA" id="ARBA00009524"/>
    </source>
</evidence>
<keyword evidence="23" id="KW-1185">Reference proteome</keyword>
<evidence type="ECO:0000256" key="2">
    <source>
        <dbReference type="ARBA" id="ARBA00000909"/>
    </source>
</evidence>
<dbReference type="InterPro" id="IPR030677">
    <property type="entry name" value="Nnr"/>
</dbReference>
<reference evidence="22 23" key="1">
    <citation type="submission" date="2020-07" db="EMBL/GenBank/DDBJ databases">
        <authorList>
            <person name="Xu S."/>
            <person name="Li A."/>
        </authorList>
    </citation>
    <scope>NUCLEOTIDE SEQUENCE [LARGE SCALE GENOMIC DNA]</scope>
    <source>
        <strain evidence="22 23">SG-8</strain>
    </source>
</reference>
<evidence type="ECO:0000256" key="5">
    <source>
        <dbReference type="ARBA" id="ARBA00022723"/>
    </source>
</evidence>
<comment type="subunit">
    <text evidence="17">Homotetramer.</text>
</comment>
<dbReference type="HAMAP" id="MF_01966">
    <property type="entry name" value="NADHX_epimerase"/>
    <property type="match status" value="1"/>
</dbReference>
<feature type="binding site" evidence="18">
    <location>
        <position position="159"/>
    </location>
    <ligand>
        <name>K(+)</name>
        <dbReference type="ChEBI" id="CHEBI:29103"/>
    </ligand>
</feature>
<dbReference type="EC" id="4.2.1.136" evidence="19"/>
<keyword evidence="10 17" id="KW-0520">NAD</keyword>
<gene>
    <name evidence="17" type="primary">nnrD</name>
    <name evidence="18" type="synonym">nnrE</name>
    <name evidence="22" type="ORF">H4F99_02920</name>
</gene>
<evidence type="ECO:0000256" key="10">
    <source>
        <dbReference type="ARBA" id="ARBA00023027"/>
    </source>
</evidence>
<dbReference type="PROSITE" id="PS01050">
    <property type="entry name" value="YJEF_C_2"/>
    <property type="match status" value="1"/>
</dbReference>
<feature type="binding site" evidence="17">
    <location>
        <position position="435"/>
    </location>
    <ligand>
        <name>AMP</name>
        <dbReference type="ChEBI" id="CHEBI:456215"/>
    </ligand>
</feature>
<comment type="similarity">
    <text evidence="18">Belongs to the NnrE/AIBP family.</text>
</comment>
<feature type="domain" description="YjeF C-terminal" evidence="20">
    <location>
        <begin position="223"/>
        <end position="495"/>
    </location>
</feature>
<feature type="binding site" evidence="17">
    <location>
        <position position="369"/>
    </location>
    <ligand>
        <name>(6S)-NADPHX</name>
        <dbReference type="ChEBI" id="CHEBI:64076"/>
    </ligand>
</feature>
<dbReference type="SUPFAM" id="SSF64153">
    <property type="entry name" value="YjeF N-terminal domain-like"/>
    <property type="match status" value="1"/>
</dbReference>
<dbReference type="GO" id="GO:0052855">
    <property type="term" value="F:ADP-dependent NAD(P)H-hydrate dehydratase activity"/>
    <property type="evidence" value="ECO:0007669"/>
    <property type="project" value="UniProtKB-UniRule"/>
</dbReference>
<evidence type="ECO:0000256" key="13">
    <source>
        <dbReference type="ARBA" id="ARBA00023268"/>
    </source>
</evidence>
<evidence type="ECO:0000259" key="20">
    <source>
        <dbReference type="PROSITE" id="PS51383"/>
    </source>
</evidence>
<feature type="binding site" evidence="18">
    <location>
        <position position="123"/>
    </location>
    <ligand>
        <name>K(+)</name>
        <dbReference type="ChEBI" id="CHEBI:29103"/>
    </ligand>
</feature>
<keyword evidence="5 18" id="KW-0479">Metal-binding</keyword>
<comment type="catalytic activity">
    <reaction evidence="1 18 19">
        <text>(6R)-NADHX = (6S)-NADHX</text>
        <dbReference type="Rhea" id="RHEA:32215"/>
        <dbReference type="ChEBI" id="CHEBI:64074"/>
        <dbReference type="ChEBI" id="CHEBI:64075"/>
        <dbReference type="EC" id="5.1.99.6"/>
    </reaction>
</comment>
<evidence type="ECO:0000256" key="16">
    <source>
        <dbReference type="ARBA" id="ARBA00049209"/>
    </source>
</evidence>
<comment type="function">
    <text evidence="18">Catalyzes the epimerization of the S- and R-forms of NAD(P)HX, a damaged form of NAD(P)H that is a result of enzymatic or heat-dependent hydration. This is a prerequisite for the S-specific NAD(P)H-hydrate dehydratase to allow the repair of both epimers of NAD(P)HX.</text>
</comment>
<dbReference type="PIRSF" id="PIRSF017184">
    <property type="entry name" value="Nnr"/>
    <property type="match status" value="1"/>
</dbReference>
<dbReference type="RefSeq" id="WP_182668235.1">
    <property type="nucleotide sequence ID" value="NZ_JACHTE010000002.1"/>
</dbReference>
<dbReference type="Pfam" id="PF01256">
    <property type="entry name" value="Carb_kinase"/>
    <property type="match status" value="1"/>
</dbReference>
<evidence type="ECO:0000256" key="9">
    <source>
        <dbReference type="ARBA" id="ARBA00022958"/>
    </source>
</evidence>
<dbReference type="PANTHER" id="PTHR12592:SF0">
    <property type="entry name" value="ATP-DEPENDENT (S)-NAD(P)H-HYDRATE DEHYDRATASE"/>
    <property type="match status" value="1"/>
</dbReference>
<evidence type="ECO:0000256" key="11">
    <source>
        <dbReference type="ARBA" id="ARBA00023235"/>
    </source>
</evidence>
<dbReference type="InterPro" id="IPR000631">
    <property type="entry name" value="CARKD"/>
</dbReference>
<dbReference type="Gene3D" id="3.40.1190.20">
    <property type="match status" value="1"/>
</dbReference>
<dbReference type="NCBIfam" id="TIGR00196">
    <property type="entry name" value="yjeF_cterm"/>
    <property type="match status" value="1"/>
</dbReference>
<dbReference type="NCBIfam" id="TIGR00197">
    <property type="entry name" value="yjeF_nterm"/>
    <property type="match status" value="1"/>
</dbReference>
<keyword evidence="9 18" id="KW-0630">Potassium</keyword>
<evidence type="ECO:0000256" key="14">
    <source>
        <dbReference type="ARBA" id="ARBA00025153"/>
    </source>
</evidence>
<dbReference type="InterPro" id="IPR029056">
    <property type="entry name" value="Ribokinase-like"/>
</dbReference>
<evidence type="ECO:0000256" key="12">
    <source>
        <dbReference type="ARBA" id="ARBA00023239"/>
    </source>
</evidence>
<dbReference type="EMBL" id="JACHTE010000002">
    <property type="protein sequence ID" value="MBB1087437.1"/>
    <property type="molecule type" value="Genomic_DNA"/>
</dbReference>
<evidence type="ECO:0000256" key="8">
    <source>
        <dbReference type="ARBA" id="ARBA00022857"/>
    </source>
</evidence>
<dbReference type="HAMAP" id="MF_01965">
    <property type="entry name" value="NADHX_dehydratase"/>
    <property type="match status" value="1"/>
</dbReference>
<evidence type="ECO:0000256" key="1">
    <source>
        <dbReference type="ARBA" id="ARBA00000013"/>
    </source>
</evidence>
<keyword evidence="13" id="KW-0511">Multifunctional enzyme</keyword>
<dbReference type="AlphaFoldDB" id="A0A7W3YDV0"/>
<comment type="similarity">
    <text evidence="3 19">In the N-terminal section; belongs to the NnrE/AIBP family.</text>
</comment>